<sequence length="345" mass="37867">MKTMKALVKAKPEQGLWLQDVPIPDIAHNEVLIKIIKTAICGTDVHIYNWDKWSQKTIPIPMHIGHEFVGTIEKTGSHVVDFKPGDLVSGEGHLVCGRCRNCLAGRRHLCRNTKGVGVNRPGAHAQYLAIPVTNVWYCDKTIPLDVLACFDPLGNATHTALSFDVLGEDVLITGAGPIGCMAAAIAKHAGARYVVVTDVNPYRLDLAKKAGATLTIDVTQQSIEQAQKELGMKEGFDVAMEMSGNPAALASILNNMCHGGKIALLGIMPDNTDIDWNKVVFNMLTIKGIYGREMYETWYKMNSMIQSGLDISPLITHTFDYTEFEKGFEAMRSGQSGKVILNWNK</sequence>
<dbReference type="InterPro" id="IPR004627">
    <property type="entry name" value="L-Threonine_3-DHase"/>
</dbReference>
<dbReference type="EMBL" id="FNLL01000004">
    <property type="protein sequence ID" value="SDU10707.1"/>
    <property type="molecule type" value="Genomic_DNA"/>
</dbReference>
<feature type="site" description="Important for catalytic activity for the proton relay mechanism but does not participate directly in the coordination of zinc atom" evidence="6">
    <location>
        <position position="151"/>
    </location>
</feature>
<comment type="pathway">
    <text evidence="6">Amino-acid degradation; L-threonine degradation via oxydo-reductase pathway; glycine from L-threonine: step 1/2.</text>
</comment>
<dbReference type="InterPro" id="IPR013154">
    <property type="entry name" value="ADH-like_N"/>
</dbReference>
<feature type="binding site" evidence="6">
    <location>
        <position position="178"/>
    </location>
    <ligand>
        <name>NAD(+)</name>
        <dbReference type="ChEBI" id="CHEBI:57540"/>
    </ligand>
</feature>
<accession>A0A1H2FTM7</accession>
<dbReference type="InterPro" id="IPR013149">
    <property type="entry name" value="ADH-like_C"/>
</dbReference>
<feature type="binding site" evidence="6">
    <location>
        <position position="96"/>
    </location>
    <ligand>
        <name>Zn(2+)</name>
        <dbReference type="ChEBI" id="CHEBI:29105"/>
        <label>2</label>
    </ligand>
</feature>
<dbReference type="GO" id="GO:0008270">
    <property type="term" value="F:zinc ion binding"/>
    <property type="evidence" value="ECO:0007669"/>
    <property type="project" value="UniProtKB-UniRule"/>
</dbReference>
<feature type="binding site" evidence="6">
    <location>
        <begin position="265"/>
        <end position="267"/>
    </location>
    <ligand>
        <name>NAD(+)</name>
        <dbReference type="ChEBI" id="CHEBI:57540"/>
    </ligand>
</feature>
<keyword evidence="4 6" id="KW-0560">Oxidoreductase</keyword>
<feature type="binding site" evidence="6">
    <location>
        <position position="203"/>
    </location>
    <ligand>
        <name>NAD(+)</name>
        <dbReference type="ChEBI" id="CHEBI:57540"/>
    </ligand>
</feature>
<feature type="binding site" evidence="6">
    <location>
        <position position="41"/>
    </location>
    <ligand>
        <name>Zn(2+)</name>
        <dbReference type="ChEBI" id="CHEBI:29105"/>
        <label>1</label>
        <note>catalytic</note>
    </ligand>
</feature>
<evidence type="ECO:0000256" key="2">
    <source>
        <dbReference type="ARBA" id="ARBA00022723"/>
    </source>
</evidence>
<dbReference type="Pfam" id="PF00107">
    <property type="entry name" value="ADH_zinc_N"/>
    <property type="match status" value="1"/>
</dbReference>
<evidence type="ECO:0000256" key="7">
    <source>
        <dbReference type="NCBIfam" id="TIGR00692"/>
    </source>
</evidence>
<dbReference type="PROSITE" id="PS00059">
    <property type="entry name" value="ADH_ZINC"/>
    <property type="match status" value="1"/>
</dbReference>
<feature type="binding site" evidence="6">
    <location>
        <position position="198"/>
    </location>
    <ligand>
        <name>NAD(+)</name>
        <dbReference type="ChEBI" id="CHEBI:57540"/>
    </ligand>
</feature>
<keyword evidence="2 6" id="KW-0479">Metal-binding</keyword>
<dbReference type="InterPro" id="IPR002328">
    <property type="entry name" value="ADH_Zn_CS"/>
</dbReference>
<keyword evidence="5 6" id="KW-0520">NAD</keyword>
<dbReference type="NCBIfam" id="NF003808">
    <property type="entry name" value="PRK05396.1"/>
    <property type="match status" value="1"/>
</dbReference>
<dbReference type="PANTHER" id="PTHR43401">
    <property type="entry name" value="L-THREONINE 3-DEHYDROGENASE"/>
    <property type="match status" value="1"/>
</dbReference>
<dbReference type="Gene3D" id="3.40.50.720">
    <property type="entry name" value="NAD(P)-binding Rossmann-like Domain"/>
    <property type="match status" value="1"/>
</dbReference>
<keyword evidence="3 6" id="KW-0862">Zinc</keyword>
<feature type="binding site" evidence="6">
    <location>
        <begin position="289"/>
        <end position="290"/>
    </location>
    <ligand>
        <name>NAD(+)</name>
        <dbReference type="ChEBI" id="CHEBI:57540"/>
    </ligand>
</feature>
<gene>
    <name evidence="6" type="primary">tdh</name>
    <name evidence="10" type="ORF">SAMN04487931_104335</name>
</gene>
<feature type="binding site" evidence="6">
    <location>
        <position position="110"/>
    </location>
    <ligand>
        <name>Zn(2+)</name>
        <dbReference type="ChEBI" id="CHEBI:29105"/>
        <label>2</label>
    </ligand>
</feature>
<dbReference type="SUPFAM" id="SSF51735">
    <property type="entry name" value="NAD(P)-binding Rossmann-fold domains"/>
    <property type="match status" value="1"/>
</dbReference>
<dbReference type="HAMAP" id="MF_00627">
    <property type="entry name" value="Thr_dehydrog"/>
    <property type="match status" value="1"/>
</dbReference>
<feature type="active site" description="Charge relay system" evidence="6">
    <location>
        <position position="46"/>
    </location>
</feature>
<keyword evidence="1 6" id="KW-0963">Cytoplasm</keyword>
<dbReference type="GO" id="GO:0008743">
    <property type="term" value="F:L-threonine 3-dehydrogenase activity"/>
    <property type="evidence" value="ECO:0007669"/>
    <property type="project" value="UniProtKB-UniRule"/>
</dbReference>
<dbReference type="GO" id="GO:0005737">
    <property type="term" value="C:cytoplasm"/>
    <property type="evidence" value="ECO:0007669"/>
    <property type="project" value="UniProtKB-SubCell"/>
</dbReference>
<dbReference type="EC" id="1.1.1.103" evidence="6 7"/>
<reference evidence="11" key="1">
    <citation type="submission" date="2016-10" db="EMBL/GenBank/DDBJ databases">
        <authorList>
            <person name="Varghese N."/>
            <person name="Submissions S."/>
        </authorList>
    </citation>
    <scope>NUCLEOTIDE SEQUENCE [LARGE SCALE GENOMIC DNA]</scope>
    <source>
        <strain evidence="11">DSM 3384</strain>
    </source>
</reference>
<keyword evidence="11" id="KW-1185">Reference proteome</keyword>
<dbReference type="NCBIfam" id="TIGR00692">
    <property type="entry name" value="tdh"/>
    <property type="match status" value="1"/>
</dbReference>
<comment type="subunit">
    <text evidence="6">Homotetramer.</text>
</comment>
<feature type="domain" description="Alcohol dehydrogenase-like N-terminal" evidence="9">
    <location>
        <begin position="29"/>
        <end position="136"/>
    </location>
</feature>
<dbReference type="Pfam" id="PF08240">
    <property type="entry name" value="ADH_N"/>
    <property type="match status" value="1"/>
</dbReference>
<dbReference type="GO" id="GO:0019518">
    <property type="term" value="P:L-threonine catabolic process to glycine"/>
    <property type="evidence" value="ECO:0007669"/>
    <property type="project" value="UniProtKB-UniPathway"/>
</dbReference>
<dbReference type="InterPro" id="IPR036291">
    <property type="entry name" value="NAD(P)-bd_dom_sf"/>
</dbReference>
<dbReference type="InterPro" id="IPR011032">
    <property type="entry name" value="GroES-like_sf"/>
</dbReference>
<dbReference type="Proteomes" id="UP000199608">
    <property type="component" value="Unassembled WGS sequence"/>
</dbReference>
<proteinExistence type="inferred from homology"/>
<feature type="binding site" evidence="6">
    <location>
        <position position="67"/>
    </location>
    <ligand>
        <name>Zn(2+)</name>
        <dbReference type="ChEBI" id="CHEBI:29105"/>
        <label>1</label>
        <note>catalytic</note>
    </ligand>
</feature>
<evidence type="ECO:0000256" key="5">
    <source>
        <dbReference type="ARBA" id="ARBA00023027"/>
    </source>
</evidence>
<feature type="binding site" evidence="6">
    <location>
        <position position="102"/>
    </location>
    <ligand>
        <name>Zn(2+)</name>
        <dbReference type="ChEBI" id="CHEBI:29105"/>
        <label>2</label>
    </ligand>
</feature>
<evidence type="ECO:0000313" key="11">
    <source>
        <dbReference type="Proteomes" id="UP000199608"/>
    </source>
</evidence>
<dbReference type="UniPathway" id="UPA00046">
    <property type="reaction ID" value="UER00505"/>
</dbReference>
<feature type="binding site" evidence="6">
    <location>
        <position position="66"/>
    </location>
    <ligand>
        <name>Zn(2+)</name>
        <dbReference type="ChEBI" id="CHEBI:29105"/>
        <label>1</label>
        <note>catalytic</note>
    </ligand>
</feature>
<dbReference type="PANTHER" id="PTHR43401:SF2">
    <property type="entry name" value="L-THREONINE 3-DEHYDROGENASE"/>
    <property type="match status" value="1"/>
</dbReference>
<feature type="domain" description="Alcohol dehydrogenase-like C-terminal" evidence="8">
    <location>
        <begin position="177"/>
        <end position="306"/>
    </location>
</feature>
<protein>
    <recommendedName>
        <fullName evidence="6 7">L-threonine 3-dehydrogenase</fullName>
        <shortName evidence="6">TDH</shortName>
        <ecNumber evidence="6 7">1.1.1.103</ecNumber>
    </recommendedName>
</protein>
<comment type="subcellular location">
    <subcellularLocation>
        <location evidence="6">Cytoplasm</location>
    </subcellularLocation>
</comment>
<dbReference type="SUPFAM" id="SSF50129">
    <property type="entry name" value="GroES-like"/>
    <property type="match status" value="1"/>
</dbReference>
<evidence type="ECO:0000256" key="4">
    <source>
        <dbReference type="ARBA" id="ARBA00023002"/>
    </source>
</evidence>
<dbReference type="InterPro" id="IPR050129">
    <property type="entry name" value="Zn_alcohol_dh"/>
</dbReference>
<evidence type="ECO:0000256" key="6">
    <source>
        <dbReference type="HAMAP-Rule" id="MF_00627"/>
    </source>
</evidence>
<comment type="catalytic activity">
    <reaction evidence="6">
        <text>L-threonine + NAD(+) = (2S)-2-amino-3-oxobutanoate + NADH + H(+)</text>
        <dbReference type="Rhea" id="RHEA:13161"/>
        <dbReference type="ChEBI" id="CHEBI:15378"/>
        <dbReference type="ChEBI" id="CHEBI:57540"/>
        <dbReference type="ChEBI" id="CHEBI:57926"/>
        <dbReference type="ChEBI" id="CHEBI:57945"/>
        <dbReference type="ChEBI" id="CHEBI:78948"/>
        <dbReference type="EC" id="1.1.1.103"/>
    </reaction>
</comment>
<feature type="binding site" evidence="6">
    <location>
        <position position="99"/>
    </location>
    <ligand>
        <name>Zn(2+)</name>
        <dbReference type="ChEBI" id="CHEBI:29105"/>
        <label>2</label>
    </ligand>
</feature>
<comment type="similarity">
    <text evidence="6">Belongs to the zinc-containing alcohol dehydrogenase family.</text>
</comment>
<evidence type="ECO:0000256" key="3">
    <source>
        <dbReference type="ARBA" id="ARBA00022833"/>
    </source>
</evidence>
<organism evidence="10 11">
    <name type="scientific">Desulfobacula phenolica</name>
    <dbReference type="NCBI Taxonomy" id="90732"/>
    <lineage>
        <taxon>Bacteria</taxon>
        <taxon>Pseudomonadati</taxon>
        <taxon>Thermodesulfobacteriota</taxon>
        <taxon>Desulfobacteria</taxon>
        <taxon>Desulfobacterales</taxon>
        <taxon>Desulfobacteraceae</taxon>
        <taxon>Desulfobacula</taxon>
    </lineage>
</organism>
<comment type="function">
    <text evidence="6">Catalyzes the NAD(+)-dependent oxidation of L-threonine to 2-amino-3-ketobutyrate.</text>
</comment>
<comment type="cofactor">
    <cofactor evidence="6">
        <name>Zn(2+)</name>
        <dbReference type="ChEBI" id="CHEBI:29105"/>
    </cofactor>
    <text evidence="6">Binds 2 Zn(2+) ions per subunit.</text>
</comment>
<evidence type="ECO:0000313" key="10">
    <source>
        <dbReference type="EMBL" id="SDU10707.1"/>
    </source>
</evidence>
<feature type="active site" description="Charge relay system" evidence="6">
    <location>
        <position position="43"/>
    </location>
</feature>
<evidence type="ECO:0000259" key="8">
    <source>
        <dbReference type="Pfam" id="PF00107"/>
    </source>
</evidence>
<evidence type="ECO:0000256" key="1">
    <source>
        <dbReference type="ARBA" id="ARBA00022490"/>
    </source>
</evidence>
<evidence type="ECO:0000259" key="9">
    <source>
        <dbReference type="Pfam" id="PF08240"/>
    </source>
</evidence>
<name>A0A1H2FTM7_9BACT</name>
<dbReference type="Gene3D" id="3.90.180.10">
    <property type="entry name" value="Medium-chain alcohol dehydrogenases, catalytic domain"/>
    <property type="match status" value="1"/>
</dbReference>
<dbReference type="AlphaFoldDB" id="A0A1H2FTM7"/>